<keyword evidence="3" id="KW-1185">Reference proteome</keyword>
<dbReference type="Proteomes" id="UP000199672">
    <property type="component" value="Unassembled WGS sequence"/>
</dbReference>
<evidence type="ECO:0000256" key="1">
    <source>
        <dbReference type="SAM" id="Phobius"/>
    </source>
</evidence>
<keyword evidence="1" id="KW-0472">Membrane</keyword>
<evidence type="ECO:0000313" key="2">
    <source>
        <dbReference type="EMBL" id="SFC73801.1"/>
    </source>
</evidence>
<dbReference type="EMBL" id="FOMH01000002">
    <property type="protein sequence ID" value="SFC73801.1"/>
    <property type="molecule type" value="Genomic_DNA"/>
</dbReference>
<keyword evidence="1" id="KW-1133">Transmembrane helix</keyword>
<name>A0A1I1LL92_9FLAO</name>
<protein>
    <submittedName>
        <fullName evidence="2">Uncharacterized protein</fullName>
    </submittedName>
</protein>
<gene>
    <name evidence="2" type="ORF">SAMN05216297_10285</name>
</gene>
<feature type="transmembrane region" description="Helical" evidence="1">
    <location>
        <begin position="108"/>
        <end position="135"/>
    </location>
</feature>
<proteinExistence type="predicted"/>
<organism evidence="2 3">
    <name type="scientific">Flavobacterium phragmitis</name>
    <dbReference type="NCBI Taxonomy" id="739143"/>
    <lineage>
        <taxon>Bacteria</taxon>
        <taxon>Pseudomonadati</taxon>
        <taxon>Bacteroidota</taxon>
        <taxon>Flavobacteriia</taxon>
        <taxon>Flavobacteriales</taxon>
        <taxon>Flavobacteriaceae</taxon>
        <taxon>Flavobacterium</taxon>
    </lineage>
</organism>
<feature type="transmembrane region" description="Helical" evidence="1">
    <location>
        <begin position="69"/>
        <end position="87"/>
    </location>
</feature>
<accession>A0A1I1LL92</accession>
<keyword evidence="1" id="KW-0812">Transmembrane</keyword>
<dbReference type="OrthoDB" id="9889810at2"/>
<dbReference type="AlphaFoldDB" id="A0A1I1LL92"/>
<sequence>MKSKLLFFYEKLLNNYYYHLNYDQETSKRYAYAAIRNILGIAAFMFSMLFFVIITCLCSINVNIKGNRLSAYLIMAILMVWFIYFCKKTLKPLFDGIELKSEKTPKDNFFTILLLSVGLFAGGMFVIARLAAIYFCG</sequence>
<dbReference type="RefSeq" id="WP_091490831.1">
    <property type="nucleotide sequence ID" value="NZ_FOMH01000002.1"/>
</dbReference>
<reference evidence="3" key="1">
    <citation type="submission" date="2016-10" db="EMBL/GenBank/DDBJ databases">
        <authorList>
            <person name="Varghese N."/>
            <person name="Submissions S."/>
        </authorList>
    </citation>
    <scope>NUCLEOTIDE SEQUENCE [LARGE SCALE GENOMIC DNA]</scope>
    <source>
        <strain evidence="3">CGMCC 1.10370</strain>
    </source>
</reference>
<feature type="transmembrane region" description="Helical" evidence="1">
    <location>
        <begin position="38"/>
        <end position="63"/>
    </location>
</feature>
<evidence type="ECO:0000313" key="3">
    <source>
        <dbReference type="Proteomes" id="UP000199672"/>
    </source>
</evidence>